<evidence type="ECO:0000256" key="7">
    <source>
        <dbReference type="SAM" id="MobiDB-lite"/>
    </source>
</evidence>
<evidence type="ECO:0000259" key="10">
    <source>
        <dbReference type="Pfam" id="PF12704"/>
    </source>
</evidence>
<comment type="subcellular location">
    <subcellularLocation>
        <location evidence="1">Cell membrane</location>
        <topology evidence="1">Multi-pass membrane protein</topology>
    </subcellularLocation>
</comment>
<evidence type="ECO:0000256" key="4">
    <source>
        <dbReference type="ARBA" id="ARBA00022989"/>
    </source>
</evidence>
<dbReference type="Pfam" id="PF12704">
    <property type="entry name" value="MacB_PCD"/>
    <property type="match status" value="1"/>
</dbReference>
<dbReference type="AlphaFoldDB" id="A0AAU7W7A7"/>
<evidence type="ECO:0000259" key="9">
    <source>
        <dbReference type="Pfam" id="PF02687"/>
    </source>
</evidence>
<evidence type="ECO:0000256" key="1">
    <source>
        <dbReference type="ARBA" id="ARBA00004651"/>
    </source>
</evidence>
<feature type="transmembrane region" description="Helical" evidence="8">
    <location>
        <begin position="17"/>
        <end position="37"/>
    </location>
</feature>
<keyword evidence="2" id="KW-1003">Cell membrane</keyword>
<comment type="similarity">
    <text evidence="6">Belongs to the ABC-4 integral membrane protein family.</text>
</comment>
<dbReference type="GO" id="GO:0005886">
    <property type="term" value="C:plasma membrane"/>
    <property type="evidence" value="ECO:0007669"/>
    <property type="project" value="UniProtKB-SubCell"/>
</dbReference>
<reference evidence="11" key="1">
    <citation type="submission" date="2024-05" db="EMBL/GenBank/DDBJ databases">
        <authorList>
            <person name="Yu L."/>
        </authorList>
    </citation>
    <scope>NUCLEOTIDE SEQUENCE</scope>
    <source>
        <strain evidence="11">G08B096</strain>
    </source>
</reference>
<dbReference type="PANTHER" id="PTHR30572:SF4">
    <property type="entry name" value="ABC TRANSPORTER PERMEASE YTRF"/>
    <property type="match status" value="1"/>
</dbReference>
<dbReference type="InterPro" id="IPR003838">
    <property type="entry name" value="ABC3_permease_C"/>
</dbReference>
<evidence type="ECO:0000256" key="5">
    <source>
        <dbReference type="ARBA" id="ARBA00023136"/>
    </source>
</evidence>
<dbReference type="InterPro" id="IPR025857">
    <property type="entry name" value="MacB_PCD"/>
</dbReference>
<dbReference type="RefSeq" id="WP_350347805.1">
    <property type="nucleotide sequence ID" value="NZ_CP158374.1"/>
</dbReference>
<accession>A0AAU7W7A7</accession>
<name>A0AAU7W7A7_9MICO</name>
<dbReference type="InterPro" id="IPR050250">
    <property type="entry name" value="Macrolide_Exporter_MacB"/>
</dbReference>
<sequence length="503" mass="49751">MFFTYLRRELAGRRRQTAIIAIGLALAIGLVIIVNAVSTGVRSAQAAVLESAYGVGTDLTVSATPTAEGGAAGPQRFEFGADDGTTADGSTQLSQSRLVAAPGSSTFDESALEEVQGVDGVAAASATLSLRNLAFSGELPDVRQSQDGGETGPSDEVMQQPPSGGADGAGGSAFDVDTFSVLGLDPSAESVGPLSAVELADGRGLEASDTGDAVAVLDATYATTSGLAVGDTIDIGGTTFEVVGTVASTSADASTASDVYIPLDLAQELSGNEGLISDVYVQASSADRIDAVQAGIEEALPDVTVNTQSDLASQVSGSLATASNLVSSLGLWISLAVLVAAFLIAILLTIQSVTRRTREFGTLKAIGWSNRRIVGQVTGESLVQGLIGGAAGLVVGLGGILVINLLGLTLGGGVSGDGAFMVAGPGGQTPDGAPGGAVSGGPFGDRADALAQGTTEVVLNAPVTVGVIAIAIGLALLGGIAAGAIGGWRAARLRPAEALRSVA</sequence>
<gene>
    <name evidence="11" type="ORF">ABIQ69_14340</name>
</gene>
<keyword evidence="3 8" id="KW-0812">Transmembrane</keyword>
<protein>
    <submittedName>
        <fullName evidence="11">ABC transporter permease</fullName>
    </submittedName>
</protein>
<organism evidence="11">
    <name type="scientific">Agromyces sp. G08B096</name>
    <dbReference type="NCBI Taxonomy" id="3156399"/>
    <lineage>
        <taxon>Bacteria</taxon>
        <taxon>Bacillati</taxon>
        <taxon>Actinomycetota</taxon>
        <taxon>Actinomycetes</taxon>
        <taxon>Micrococcales</taxon>
        <taxon>Microbacteriaceae</taxon>
        <taxon>Agromyces</taxon>
    </lineage>
</organism>
<keyword evidence="5 8" id="KW-0472">Membrane</keyword>
<feature type="domain" description="ABC3 transporter permease C-terminal" evidence="9">
    <location>
        <begin position="333"/>
        <end position="404"/>
    </location>
</feature>
<feature type="transmembrane region" description="Helical" evidence="8">
    <location>
        <begin position="381"/>
        <end position="406"/>
    </location>
</feature>
<dbReference type="PANTHER" id="PTHR30572">
    <property type="entry name" value="MEMBRANE COMPONENT OF TRANSPORTER-RELATED"/>
    <property type="match status" value="1"/>
</dbReference>
<feature type="region of interest" description="Disordered" evidence="7">
    <location>
        <begin position="65"/>
        <end position="92"/>
    </location>
</feature>
<keyword evidence="4 8" id="KW-1133">Transmembrane helix</keyword>
<dbReference type="Pfam" id="PF02687">
    <property type="entry name" value="FtsX"/>
    <property type="match status" value="1"/>
</dbReference>
<evidence type="ECO:0000256" key="3">
    <source>
        <dbReference type="ARBA" id="ARBA00022692"/>
    </source>
</evidence>
<feature type="region of interest" description="Disordered" evidence="7">
    <location>
        <begin position="139"/>
        <end position="171"/>
    </location>
</feature>
<dbReference type="EMBL" id="CP158374">
    <property type="protein sequence ID" value="XBX81782.1"/>
    <property type="molecule type" value="Genomic_DNA"/>
</dbReference>
<evidence type="ECO:0000256" key="2">
    <source>
        <dbReference type="ARBA" id="ARBA00022475"/>
    </source>
</evidence>
<dbReference type="GO" id="GO:0022857">
    <property type="term" value="F:transmembrane transporter activity"/>
    <property type="evidence" value="ECO:0007669"/>
    <property type="project" value="TreeGrafter"/>
</dbReference>
<feature type="domain" description="MacB-like periplasmic core" evidence="10">
    <location>
        <begin position="17"/>
        <end position="298"/>
    </location>
</feature>
<proteinExistence type="inferred from homology"/>
<evidence type="ECO:0000313" key="11">
    <source>
        <dbReference type="EMBL" id="XBX81782.1"/>
    </source>
</evidence>
<feature type="transmembrane region" description="Helical" evidence="8">
    <location>
        <begin position="329"/>
        <end position="350"/>
    </location>
</feature>
<evidence type="ECO:0000256" key="8">
    <source>
        <dbReference type="SAM" id="Phobius"/>
    </source>
</evidence>
<evidence type="ECO:0000256" key="6">
    <source>
        <dbReference type="ARBA" id="ARBA00038076"/>
    </source>
</evidence>
<feature type="transmembrane region" description="Helical" evidence="8">
    <location>
        <begin position="463"/>
        <end position="485"/>
    </location>
</feature>